<reference evidence="1 2" key="1">
    <citation type="submission" date="2024-04" db="EMBL/GenBank/DDBJ databases">
        <title>Tritrichomonas musculus Genome.</title>
        <authorList>
            <person name="Alves-Ferreira E."/>
            <person name="Grigg M."/>
            <person name="Lorenzi H."/>
            <person name="Galac M."/>
        </authorList>
    </citation>
    <scope>NUCLEOTIDE SEQUENCE [LARGE SCALE GENOMIC DNA]</scope>
    <source>
        <strain evidence="1 2">EAF2021</strain>
    </source>
</reference>
<evidence type="ECO:0000313" key="1">
    <source>
        <dbReference type="EMBL" id="KAK8850003.1"/>
    </source>
</evidence>
<name>A0ABR2HN22_9EUKA</name>
<evidence type="ECO:0000313" key="2">
    <source>
        <dbReference type="Proteomes" id="UP001470230"/>
    </source>
</evidence>
<gene>
    <name evidence="1" type="ORF">M9Y10_018598</name>
</gene>
<dbReference type="EMBL" id="JAPFFF010000025">
    <property type="protein sequence ID" value="KAK8850003.1"/>
    <property type="molecule type" value="Genomic_DNA"/>
</dbReference>
<dbReference type="Proteomes" id="UP001470230">
    <property type="component" value="Unassembled WGS sequence"/>
</dbReference>
<sequence length="762" mass="90530">MENLFNIYENYMAYINKLDSTISSKMDELRDSTINSNRILILSRYVRQLKNKNSAFSFTRNPYEFIINPGNYTYTSNLFQFVQNSSFLISHLQENPSKLAFIIHSTKKQWQFLYLIDCIIPSLFGYFACHEYIEMALSFYSEIINEFPPNSYIQIIQPFLHSSLTYHFFENSFGRFIYLILVDKHILKNPDELVLVFTDLLIENIRDSIKFLPKEFFELLDVIQKKRWHFDDISSLILDNFLIPELKIWSSQLDNNIELKNFVYRIIDLITISMSQQFNENNELNLSPRSSSMNFQSSLYLTDFSGSTNLSSLCFNLEFDQVQPKISASRSYSILNPSQNSRTSENSRRIKFSLNSLIDSFFIEPDQVESVYETIKLYEKYPNEIFTQYTHYTLSFYDIQFLARILIKKDKCPSNISSFVFFDDEIKPFIGGVFYCHIFSQINEVPHFQPFLSIFTNNEVIQTTSHQANDVDINILFLANESFVKFLKFNSHYGELFDSLILKSKEKIQSDQIRDFDKRIVCLTFMDEIRKQNDKFLYHSSFLLESFTNDILNDAKKQSNNLKNISFIQIFKRISKRFDYSNLFQMKKILYFKLVDLYCVDLIGSYWNVLVDFKNYWLEFVANHEKKKNVVTKFGFFTHSIELLSKIDNKPLHVKYLFVIWAFTMINHIANHAQNKEELYEMVFKRIKSKEFILSFLIIDNLGMRFDIFKKLCTKEEINCWNNMKKSIETYLKQNSHYYQVYLSISEYLFAISPSVLFNTVE</sequence>
<keyword evidence="2" id="KW-1185">Reference proteome</keyword>
<protein>
    <recommendedName>
        <fullName evidence="3">Rab-GAP TBC domain-containing protein</fullName>
    </recommendedName>
</protein>
<proteinExistence type="predicted"/>
<organism evidence="1 2">
    <name type="scientific">Tritrichomonas musculus</name>
    <dbReference type="NCBI Taxonomy" id="1915356"/>
    <lineage>
        <taxon>Eukaryota</taxon>
        <taxon>Metamonada</taxon>
        <taxon>Parabasalia</taxon>
        <taxon>Tritrichomonadida</taxon>
        <taxon>Tritrichomonadidae</taxon>
        <taxon>Tritrichomonas</taxon>
    </lineage>
</organism>
<comment type="caution">
    <text evidence="1">The sequence shown here is derived from an EMBL/GenBank/DDBJ whole genome shotgun (WGS) entry which is preliminary data.</text>
</comment>
<accession>A0ABR2HN22</accession>
<evidence type="ECO:0008006" key="3">
    <source>
        <dbReference type="Google" id="ProtNLM"/>
    </source>
</evidence>